<dbReference type="KEGG" id="wct:WS74_0128"/>
<evidence type="ECO:0000259" key="5">
    <source>
        <dbReference type="PROSITE" id="PS51194"/>
    </source>
</evidence>
<gene>
    <name evidence="6" type="ORF">WS74_0128</name>
</gene>
<dbReference type="InterPro" id="IPR014001">
    <property type="entry name" value="Helicase_ATP-bd"/>
</dbReference>
<dbReference type="PROSITE" id="PS51194">
    <property type="entry name" value="HELICASE_CTER"/>
    <property type="match status" value="1"/>
</dbReference>
<keyword evidence="6" id="KW-0378">Hydrolase</keyword>
<sequence length="369" mass="42123">MVGPQGKYCWTCSSMGTVTDHKSLEVIATNKRIDVPKSLMRWEGTLTSQQAKLAEYLCRETKENQLVHAVTGAGKTEMLYPVLEKYLSAYARVAFVAPRVDVVHEIAARLKPIFNVTQTTMTGEQKDTHQYGQLVFATIHQLFKFKDAFDLVIVDECDAFPVYRNSWLQGAITKALKRNGRLICLTATLPNDLHQQYGITKEHTLQLYCRFHGYPLPNLIIRYCRNWRRKFPKDALQVLKNQKSPILIFVPEIKDCVYVKNILESVLGQSVGIVYAGIENRSETIKHFKRGQTHYLVTTILLERGVTFPGIDVMIIGAESAIFSTASLIQIAGRCGRSIDRPTGYVYVYSEWKMRKITRAYSEIKRMNK</sequence>
<reference evidence="7" key="2">
    <citation type="submission" date="2014-08" db="EMBL/GenBank/DDBJ databases">
        <title>Complete genome of Weissella ceti strain WS74 isolated from diseased rainbow trout in Brazil.</title>
        <authorList>
            <person name="Figueiredo H.C.P."/>
            <person name="Leal C.A.G."/>
            <person name="Pereira F.L."/>
            <person name="Soares S.C."/>
            <person name="Dorella F.A."/>
            <person name="Carvalho A.F."/>
            <person name="Azevedo V.A.C."/>
        </authorList>
    </citation>
    <scope>NUCLEOTIDE SEQUENCE [LARGE SCALE GENOMIC DNA]</scope>
    <source>
        <strain evidence="7">WS74</strain>
    </source>
</reference>
<dbReference type="InterPro" id="IPR006935">
    <property type="entry name" value="Helicase/UvrB_N"/>
</dbReference>
<dbReference type="KEGG" id="wce:WS08_0129"/>
<name>A0A075TYT3_9LACO</name>
<dbReference type="GO" id="GO:0016787">
    <property type="term" value="F:hydrolase activity"/>
    <property type="evidence" value="ECO:0007669"/>
    <property type="project" value="InterPro"/>
</dbReference>
<feature type="domain" description="Helicase C-terminal" evidence="5">
    <location>
        <begin position="231"/>
        <end position="369"/>
    </location>
</feature>
<accession>A0A075TYT3</accession>
<dbReference type="PANTHER" id="PTHR30580:SF1">
    <property type="entry name" value="COMF OPERON PROTEIN 1"/>
    <property type="match status" value="1"/>
</dbReference>
<dbReference type="CDD" id="cd18785">
    <property type="entry name" value="SF2_C"/>
    <property type="match status" value="1"/>
</dbReference>
<dbReference type="SMART" id="SM00490">
    <property type="entry name" value="HELICc"/>
    <property type="match status" value="1"/>
</dbReference>
<dbReference type="Proteomes" id="UP000029079">
    <property type="component" value="Chromosome"/>
</dbReference>
<keyword evidence="6" id="KW-0347">Helicase</keyword>
<dbReference type="Pfam" id="PF04851">
    <property type="entry name" value="ResIII"/>
    <property type="match status" value="1"/>
</dbReference>
<dbReference type="AlphaFoldDB" id="A0A075TYT3"/>
<evidence type="ECO:0000313" key="7">
    <source>
        <dbReference type="Proteomes" id="UP000029079"/>
    </source>
</evidence>
<proteinExistence type="predicted"/>
<keyword evidence="3" id="KW-0238">DNA-binding</keyword>
<dbReference type="GO" id="GO:0003677">
    <property type="term" value="F:DNA binding"/>
    <property type="evidence" value="ECO:0007669"/>
    <property type="project" value="UniProtKB-KW"/>
</dbReference>
<evidence type="ECO:0000313" key="6">
    <source>
        <dbReference type="EMBL" id="AIM62380.2"/>
    </source>
</evidence>
<dbReference type="InterPro" id="IPR001650">
    <property type="entry name" value="Helicase_C-like"/>
</dbReference>
<dbReference type="KEGG" id="wci:WS105_0128"/>
<evidence type="ECO:0000256" key="1">
    <source>
        <dbReference type="ARBA" id="ARBA00022741"/>
    </source>
</evidence>
<evidence type="ECO:0000256" key="2">
    <source>
        <dbReference type="ARBA" id="ARBA00022840"/>
    </source>
</evidence>
<protein>
    <submittedName>
        <fullName evidence="6">DEAD/DEAH box helicase</fullName>
    </submittedName>
</protein>
<dbReference type="GO" id="GO:0006310">
    <property type="term" value="P:DNA recombination"/>
    <property type="evidence" value="ECO:0007669"/>
    <property type="project" value="TreeGrafter"/>
</dbReference>
<dbReference type="GO" id="GO:0005524">
    <property type="term" value="F:ATP binding"/>
    <property type="evidence" value="ECO:0007669"/>
    <property type="project" value="UniProtKB-KW"/>
</dbReference>
<dbReference type="SUPFAM" id="SSF52540">
    <property type="entry name" value="P-loop containing nucleoside triphosphate hydrolases"/>
    <property type="match status" value="1"/>
</dbReference>
<dbReference type="SMART" id="SM00487">
    <property type="entry name" value="DEXDc"/>
    <property type="match status" value="1"/>
</dbReference>
<keyword evidence="1" id="KW-0547">Nucleotide-binding</keyword>
<dbReference type="GO" id="GO:0006270">
    <property type="term" value="P:DNA replication initiation"/>
    <property type="evidence" value="ECO:0007669"/>
    <property type="project" value="TreeGrafter"/>
</dbReference>
<dbReference type="InterPro" id="IPR027417">
    <property type="entry name" value="P-loop_NTPase"/>
</dbReference>
<organism evidence="6 7">
    <name type="scientific">Weissella ceti</name>
    <dbReference type="NCBI Taxonomy" id="759620"/>
    <lineage>
        <taxon>Bacteria</taxon>
        <taxon>Bacillati</taxon>
        <taxon>Bacillota</taxon>
        <taxon>Bacilli</taxon>
        <taxon>Lactobacillales</taxon>
        <taxon>Lactobacillaceae</taxon>
        <taxon>Weissella</taxon>
    </lineage>
</organism>
<evidence type="ECO:0000256" key="3">
    <source>
        <dbReference type="ARBA" id="ARBA00023125"/>
    </source>
</evidence>
<dbReference type="GO" id="GO:0043138">
    <property type="term" value="F:3'-5' DNA helicase activity"/>
    <property type="evidence" value="ECO:0007669"/>
    <property type="project" value="TreeGrafter"/>
</dbReference>
<evidence type="ECO:0000259" key="4">
    <source>
        <dbReference type="PROSITE" id="PS51192"/>
    </source>
</evidence>
<dbReference type="STRING" id="759620.WS105_0128"/>
<dbReference type="PROSITE" id="PS51192">
    <property type="entry name" value="HELICASE_ATP_BIND_1"/>
    <property type="match status" value="1"/>
</dbReference>
<keyword evidence="7" id="KW-1185">Reference proteome</keyword>
<dbReference type="Gene3D" id="3.40.50.300">
    <property type="entry name" value="P-loop containing nucleotide triphosphate hydrolases"/>
    <property type="match status" value="2"/>
</dbReference>
<dbReference type="Pfam" id="PF00271">
    <property type="entry name" value="Helicase_C"/>
    <property type="match status" value="1"/>
</dbReference>
<feature type="domain" description="Helicase ATP-binding" evidence="4">
    <location>
        <begin position="56"/>
        <end position="207"/>
    </location>
</feature>
<dbReference type="PANTHER" id="PTHR30580">
    <property type="entry name" value="PRIMOSOMAL PROTEIN N"/>
    <property type="match status" value="1"/>
</dbReference>
<keyword evidence="2" id="KW-0067">ATP-binding</keyword>
<dbReference type="GO" id="GO:0006302">
    <property type="term" value="P:double-strand break repair"/>
    <property type="evidence" value="ECO:0007669"/>
    <property type="project" value="TreeGrafter"/>
</dbReference>
<reference evidence="6 7" key="1">
    <citation type="journal article" date="2014" name="Genome Announc.">
        <title>Complete Genome Sequences of Fish Pathogenic Weissella ceti Strains WS74 and WS105.</title>
        <authorList>
            <person name="Figueiredo H.C."/>
            <person name="Leal C.A."/>
            <person name="Dorella F.A."/>
            <person name="Carvalho A.F."/>
            <person name="Soares S.C."/>
            <person name="Pereira F.L."/>
            <person name="Azevedo V.A."/>
        </authorList>
    </citation>
    <scope>NUCLEOTIDE SEQUENCE [LARGE SCALE GENOMIC DNA]</scope>
    <source>
        <strain evidence="6 7">WS74</strain>
    </source>
</reference>
<dbReference type="EMBL" id="CP009223">
    <property type="protein sequence ID" value="AIM62380.2"/>
    <property type="molecule type" value="Genomic_DNA"/>
</dbReference>